<dbReference type="SUPFAM" id="SSF69304">
    <property type="entry name" value="Tricorn protease N-terminal domain"/>
    <property type="match status" value="1"/>
</dbReference>
<dbReference type="EMBL" id="CP016809">
    <property type="protein sequence ID" value="ANY72883.1"/>
    <property type="molecule type" value="Genomic_DNA"/>
</dbReference>
<sequence length="343" mass="38864">MFKRILPDRVKDILLLAGLLGFFILGFYAAGHYFTPGQNQTFSLEEEDFASSYPAPSSGPRLAHVTTESIPLQEKGNSTFYVTGPNRILSLPKWGGEQITVSSYNLLNKQMNHREMKVPSKTVFYSEGCFIWIDSDSAYMQNSADQDDYKHLIEGLYFKERLRLLTGSGVQIADLQEERITDVFYDRETESLYVSAQYNDQTAGLFHYQIGTRTLKLLTAAAYIDSFQVLPGHNVMYLNHGGLFLLDVHTGSAQQLVEGKVINFSVSGDGLKLVYTAVNERGVTELYGMYMDRSMAKEMREHSLLYSNLSNVQALEWSNDQVLCITRQANGSYQLYRFTLKSE</sequence>
<name>A0A1B2DYV9_9BACL</name>
<protein>
    <submittedName>
        <fullName evidence="2">Uncharacterized protein</fullName>
    </submittedName>
</protein>
<organism evidence="2">
    <name type="scientific">Paenibacillus ihbetae</name>
    <dbReference type="NCBI Taxonomy" id="1870820"/>
    <lineage>
        <taxon>Bacteria</taxon>
        <taxon>Bacillati</taxon>
        <taxon>Bacillota</taxon>
        <taxon>Bacilli</taxon>
        <taxon>Bacillales</taxon>
        <taxon>Paenibacillaceae</taxon>
        <taxon>Paenibacillus</taxon>
    </lineage>
</organism>
<gene>
    <name evidence="2" type="ORF">BBD41_09940</name>
</gene>
<keyword evidence="1" id="KW-0812">Transmembrane</keyword>
<dbReference type="KEGG" id="pib:BBD41_09940"/>
<evidence type="ECO:0000313" key="2">
    <source>
        <dbReference type="EMBL" id="ANY72883.1"/>
    </source>
</evidence>
<dbReference type="RefSeq" id="WP_099477491.1">
    <property type="nucleotide sequence ID" value="NZ_CP016809.1"/>
</dbReference>
<evidence type="ECO:0000256" key="1">
    <source>
        <dbReference type="SAM" id="Phobius"/>
    </source>
</evidence>
<keyword evidence="1" id="KW-1133">Transmembrane helix</keyword>
<accession>A0A1B2DYV9</accession>
<dbReference type="GeneID" id="48308562"/>
<dbReference type="AlphaFoldDB" id="A0A1B2DYV9"/>
<reference evidence="2" key="1">
    <citation type="submission" date="2016-08" db="EMBL/GenBank/DDBJ databases">
        <title>Complete Genome Seqeunce of Paenibacillus sp. nov. IHBB 9852 from high altitute lake of Indian trans-Himalayas.</title>
        <authorList>
            <person name="Kiran S."/>
            <person name="Swarnkar M.K."/>
            <person name="Rana A."/>
            <person name="Tewari R."/>
            <person name="Gulati A."/>
        </authorList>
    </citation>
    <scope>NUCLEOTIDE SEQUENCE [LARGE SCALE GENOMIC DNA]</scope>
    <source>
        <strain evidence="2">IHBB 9852</strain>
    </source>
</reference>
<feature type="transmembrane region" description="Helical" evidence="1">
    <location>
        <begin position="12"/>
        <end position="34"/>
    </location>
</feature>
<proteinExistence type="predicted"/>
<keyword evidence="1" id="KW-0472">Membrane</keyword>